<sequence length="108" mass="11919">MLFDTQTLTRIVERSFELSMSGALPAETRAQYLAHGKRLRELLMQLLGARFDADAAEFKQATDAMHNTNHALTEAADELNKVTQAVARLTELAGYLDKALGIAKRVVS</sequence>
<organism evidence="1 2">
    <name type="scientific">Archangium violaceum Cb vi76</name>
    <dbReference type="NCBI Taxonomy" id="1406225"/>
    <lineage>
        <taxon>Bacteria</taxon>
        <taxon>Pseudomonadati</taxon>
        <taxon>Myxococcota</taxon>
        <taxon>Myxococcia</taxon>
        <taxon>Myxococcales</taxon>
        <taxon>Cystobacterineae</taxon>
        <taxon>Archangiaceae</taxon>
        <taxon>Archangium</taxon>
    </lineage>
</organism>
<dbReference type="InterPro" id="IPR009991">
    <property type="entry name" value="DCTN3"/>
</dbReference>
<evidence type="ECO:0000313" key="1">
    <source>
        <dbReference type="EMBL" id="KFA87932.1"/>
    </source>
</evidence>
<dbReference type="GO" id="GO:0061640">
    <property type="term" value="P:cytoskeleton-dependent cytokinesis"/>
    <property type="evidence" value="ECO:0007669"/>
    <property type="project" value="InterPro"/>
</dbReference>
<dbReference type="AlphaFoldDB" id="A0A084SHJ7"/>
<dbReference type="GO" id="GO:0005869">
    <property type="term" value="C:dynactin complex"/>
    <property type="evidence" value="ECO:0007669"/>
    <property type="project" value="InterPro"/>
</dbReference>
<dbReference type="Proteomes" id="UP000028547">
    <property type="component" value="Unassembled WGS sequence"/>
</dbReference>
<protein>
    <submittedName>
        <fullName evidence="1">Uncharacterized protein</fullName>
    </submittedName>
</protein>
<dbReference type="Pfam" id="PF07426">
    <property type="entry name" value="Dynactin_p22"/>
    <property type="match status" value="1"/>
</dbReference>
<evidence type="ECO:0000313" key="2">
    <source>
        <dbReference type="Proteomes" id="UP000028547"/>
    </source>
</evidence>
<gene>
    <name evidence="1" type="ORF">Q664_44980</name>
</gene>
<dbReference type="RefSeq" id="WP_043410671.1">
    <property type="nucleotide sequence ID" value="NZ_JPMI01000322.1"/>
</dbReference>
<reference evidence="1 2" key="1">
    <citation type="submission" date="2014-07" db="EMBL/GenBank/DDBJ databases">
        <title>Draft Genome Sequence of Gephyronic Acid Producer, Cystobacter violaceus Strain Cb vi76.</title>
        <authorList>
            <person name="Stevens D.C."/>
            <person name="Young J."/>
            <person name="Carmichael R."/>
            <person name="Tan J."/>
            <person name="Taylor R.E."/>
        </authorList>
    </citation>
    <scope>NUCLEOTIDE SEQUENCE [LARGE SCALE GENOMIC DNA]</scope>
    <source>
        <strain evidence="1 2">Cb vi76</strain>
    </source>
</reference>
<accession>A0A084SHJ7</accession>
<proteinExistence type="predicted"/>
<dbReference type="EMBL" id="JPMI01000322">
    <property type="protein sequence ID" value="KFA87932.1"/>
    <property type="molecule type" value="Genomic_DNA"/>
</dbReference>
<name>A0A084SHJ7_9BACT</name>
<comment type="caution">
    <text evidence="1">The sequence shown here is derived from an EMBL/GenBank/DDBJ whole genome shotgun (WGS) entry which is preliminary data.</text>
</comment>